<accession>A0A1B9H472</accession>
<proteinExistence type="predicted"/>
<dbReference type="AlphaFoldDB" id="A0A1B9H472"/>
<feature type="compositionally biased region" description="Acidic residues" evidence="1">
    <location>
        <begin position="467"/>
        <end position="492"/>
    </location>
</feature>
<evidence type="ECO:0000256" key="1">
    <source>
        <dbReference type="SAM" id="MobiDB-lite"/>
    </source>
</evidence>
<feature type="region of interest" description="Disordered" evidence="1">
    <location>
        <begin position="463"/>
        <end position="492"/>
    </location>
</feature>
<gene>
    <name evidence="2" type="ORF">I316_00291</name>
</gene>
<dbReference type="OrthoDB" id="2564533at2759"/>
<reference evidence="3" key="2">
    <citation type="submission" date="2013-12" db="EMBL/GenBank/DDBJ databases">
        <title>Evolution of pathogenesis and genome organization in the Tremellales.</title>
        <authorList>
            <person name="Cuomo C."/>
            <person name="Litvintseva A."/>
            <person name="Heitman J."/>
            <person name="Chen Y."/>
            <person name="Sun S."/>
            <person name="Springer D."/>
            <person name="Dromer F."/>
            <person name="Young S."/>
            <person name="Zeng Q."/>
            <person name="Chapman S."/>
            <person name="Gujja S."/>
            <person name="Saif S."/>
            <person name="Birren B."/>
        </authorList>
    </citation>
    <scope>NUCLEOTIDE SEQUENCE [LARGE SCALE GENOMIC DNA]</scope>
    <source>
        <strain evidence="3">BCC8398</strain>
    </source>
</reference>
<evidence type="ECO:0000313" key="2">
    <source>
        <dbReference type="EMBL" id="OCF38067.1"/>
    </source>
</evidence>
<name>A0A1B9H472_9TREE</name>
<evidence type="ECO:0000313" key="3">
    <source>
        <dbReference type="Proteomes" id="UP000092666"/>
    </source>
</evidence>
<sequence length="492" mass="55288">MVKNLLDLSDEVLTHIASFTHRDDEIPLPSFGPHWLNLYQDFDQNVAQDYYSLRLTCKKINALCPLRGLHCELESLAQMDKMLTKAPQEALNGIRRMRVLIPRSSATKITSIYAKFINLLQTLPNLEELIFVQNPFCFHPVYRTDERTTESLRIVPADFLPKLKSLSFDISCYCCKALLPSLIIPGAPQLKALRVAIGTDPKDPTYGPVKALSALYSAWQKRHKDAPMPISNLFLRIIPSDAGLLNTLQQLSKVFPHLEHLHVSLHSLTDRMDASLAIAAEQLGYGWNLEVEDPVGSGFCQPLSALIDRLRLFQRLTSIDGLFVICLKSGPRRPISHTPIQGETRAEYLKLSDKADRAIRGLSKHNKSIELAIREVISELMANIPQLCSGAFWEYSKCRNQSSIASWHRWEWKATRSVPGSSIVIKHQHGGENDSLSNAVHVSSPKVFSAKFVRNRSGICIPRPAEPIDDASDVDDDTTDDELDPDTEDDDY</sequence>
<keyword evidence="3" id="KW-1185">Reference proteome</keyword>
<protein>
    <submittedName>
        <fullName evidence="2">Uncharacterized protein</fullName>
    </submittedName>
</protein>
<dbReference type="EMBL" id="KI669492">
    <property type="protein sequence ID" value="OCF38067.1"/>
    <property type="molecule type" value="Genomic_DNA"/>
</dbReference>
<dbReference type="Proteomes" id="UP000092666">
    <property type="component" value="Unassembled WGS sequence"/>
</dbReference>
<reference evidence="2 3" key="1">
    <citation type="submission" date="2013-07" db="EMBL/GenBank/DDBJ databases">
        <title>The Genome Sequence of Cryptococcus heveanensis BCC8398.</title>
        <authorList>
            <consortium name="The Broad Institute Genome Sequencing Platform"/>
            <person name="Cuomo C."/>
            <person name="Litvintseva A."/>
            <person name="Chen Y."/>
            <person name="Heitman J."/>
            <person name="Sun S."/>
            <person name="Springer D."/>
            <person name="Dromer F."/>
            <person name="Young S.K."/>
            <person name="Zeng Q."/>
            <person name="Gargeya S."/>
            <person name="Fitzgerald M."/>
            <person name="Abouelleil A."/>
            <person name="Alvarado L."/>
            <person name="Berlin A.M."/>
            <person name="Chapman S.B."/>
            <person name="Dewar J."/>
            <person name="Goldberg J."/>
            <person name="Griggs A."/>
            <person name="Gujja S."/>
            <person name="Hansen M."/>
            <person name="Howarth C."/>
            <person name="Imamovic A."/>
            <person name="Larimer J."/>
            <person name="McCowan C."/>
            <person name="Murphy C."/>
            <person name="Pearson M."/>
            <person name="Priest M."/>
            <person name="Roberts A."/>
            <person name="Saif S."/>
            <person name="Shea T."/>
            <person name="Sykes S."/>
            <person name="Wortman J."/>
            <person name="Nusbaum C."/>
            <person name="Birren B."/>
        </authorList>
    </citation>
    <scope>NUCLEOTIDE SEQUENCE [LARGE SCALE GENOMIC DNA]</scope>
    <source>
        <strain evidence="2 3">BCC8398</strain>
    </source>
</reference>
<organism evidence="2 3">
    <name type="scientific">Kwoniella heveanensis BCC8398</name>
    <dbReference type="NCBI Taxonomy" id="1296120"/>
    <lineage>
        <taxon>Eukaryota</taxon>
        <taxon>Fungi</taxon>
        <taxon>Dikarya</taxon>
        <taxon>Basidiomycota</taxon>
        <taxon>Agaricomycotina</taxon>
        <taxon>Tremellomycetes</taxon>
        <taxon>Tremellales</taxon>
        <taxon>Cryptococcaceae</taxon>
        <taxon>Kwoniella</taxon>
    </lineage>
</organism>